<dbReference type="GO" id="GO:0003677">
    <property type="term" value="F:DNA binding"/>
    <property type="evidence" value="ECO:0007669"/>
    <property type="project" value="UniProtKB-UniRule"/>
</dbReference>
<keyword evidence="1" id="KW-0238">DNA-binding</keyword>
<evidence type="ECO:0000256" key="1">
    <source>
        <dbReference type="PROSITE-ProRule" id="PRU00267"/>
    </source>
</evidence>
<dbReference type="Proteomes" id="UP000274756">
    <property type="component" value="Unassembled WGS sequence"/>
</dbReference>
<sequence>MSENNSDDDIKKNYNGKRKRKSDESFAEKKIKIEHDVFNCNGMKGDEEALSIASSSKWLNPVEMSHVVDSFFRNLRIDLKRYLKEAVQISSISFGAAIDLLHNFLADGSSITLHPDFPKKPPSSFVLFCKKRGDVKHGIWHFKDLSAMWKNDDYKEEKLACEKESLDLQRNYMENLEKFKYCDLEPEKRNKKLLKKFNKLSDDQRAIYQSLASAL</sequence>
<dbReference type="InterPro" id="IPR009071">
    <property type="entry name" value="HMG_box_dom"/>
</dbReference>
<dbReference type="PROSITE" id="PS50118">
    <property type="entry name" value="HMG_BOX_2"/>
    <property type="match status" value="1"/>
</dbReference>
<keyword evidence="6" id="KW-1185">Reference proteome</keyword>
<reference evidence="7" key="1">
    <citation type="submission" date="2017-02" db="UniProtKB">
        <authorList>
            <consortium name="WormBaseParasite"/>
        </authorList>
    </citation>
    <scope>IDENTIFICATION</scope>
</reference>
<organism evidence="5 7">
    <name type="scientific">Dracunculus medinensis</name>
    <name type="common">Guinea worm</name>
    <dbReference type="NCBI Taxonomy" id="318479"/>
    <lineage>
        <taxon>Eukaryota</taxon>
        <taxon>Metazoa</taxon>
        <taxon>Ecdysozoa</taxon>
        <taxon>Nematoda</taxon>
        <taxon>Chromadorea</taxon>
        <taxon>Rhabditida</taxon>
        <taxon>Spirurina</taxon>
        <taxon>Dracunculoidea</taxon>
        <taxon>Dracunculidae</taxon>
        <taxon>Dracunculus</taxon>
    </lineage>
</organism>
<feature type="domain" description="HMG box" evidence="3">
    <location>
        <begin position="118"/>
        <end position="180"/>
    </location>
</feature>
<dbReference type="OrthoDB" id="5844876at2759"/>
<name>A0A0N4UGZ5_DRAME</name>
<evidence type="ECO:0000256" key="2">
    <source>
        <dbReference type="SAM" id="MobiDB-lite"/>
    </source>
</evidence>
<evidence type="ECO:0000313" key="5">
    <source>
        <dbReference type="Proteomes" id="UP000038040"/>
    </source>
</evidence>
<dbReference type="WBParaSite" id="DME_0000678701-mRNA-1">
    <property type="protein sequence ID" value="DME_0000678701-mRNA-1"/>
    <property type="gene ID" value="DME_0000678701"/>
</dbReference>
<evidence type="ECO:0000259" key="3">
    <source>
        <dbReference type="PROSITE" id="PS50118"/>
    </source>
</evidence>
<accession>A0A0N4UGZ5</accession>
<dbReference type="SUPFAM" id="SSF47095">
    <property type="entry name" value="HMG-box"/>
    <property type="match status" value="1"/>
</dbReference>
<dbReference type="EMBL" id="UYYG01000020">
    <property type="protein sequence ID" value="VDN51428.1"/>
    <property type="molecule type" value="Genomic_DNA"/>
</dbReference>
<gene>
    <name evidence="4" type="ORF">DME_LOCUS1401</name>
</gene>
<reference evidence="4 6" key="2">
    <citation type="submission" date="2018-11" db="EMBL/GenBank/DDBJ databases">
        <authorList>
            <consortium name="Pathogen Informatics"/>
        </authorList>
    </citation>
    <scope>NUCLEOTIDE SEQUENCE [LARGE SCALE GENOMIC DNA]</scope>
</reference>
<dbReference type="STRING" id="318479.A0A0N4UGZ5"/>
<keyword evidence="1" id="KW-0539">Nucleus</keyword>
<feature type="DNA-binding region" description="HMG box" evidence="1">
    <location>
        <begin position="118"/>
        <end position="180"/>
    </location>
</feature>
<protein>
    <submittedName>
        <fullName evidence="7">HMG box domain-containing protein</fullName>
    </submittedName>
</protein>
<evidence type="ECO:0000313" key="4">
    <source>
        <dbReference type="EMBL" id="VDN51428.1"/>
    </source>
</evidence>
<dbReference type="InterPro" id="IPR036910">
    <property type="entry name" value="HMG_box_dom_sf"/>
</dbReference>
<proteinExistence type="predicted"/>
<dbReference type="AlphaFoldDB" id="A0A0N4UGZ5"/>
<feature type="region of interest" description="Disordered" evidence="2">
    <location>
        <begin position="1"/>
        <end position="25"/>
    </location>
</feature>
<evidence type="ECO:0000313" key="6">
    <source>
        <dbReference type="Proteomes" id="UP000274756"/>
    </source>
</evidence>
<dbReference type="GO" id="GO:0005634">
    <property type="term" value="C:nucleus"/>
    <property type="evidence" value="ECO:0007669"/>
    <property type="project" value="UniProtKB-UniRule"/>
</dbReference>
<dbReference type="Proteomes" id="UP000038040">
    <property type="component" value="Unplaced"/>
</dbReference>
<evidence type="ECO:0000313" key="7">
    <source>
        <dbReference type="WBParaSite" id="DME_0000678701-mRNA-1"/>
    </source>
</evidence>